<evidence type="ECO:0000256" key="5">
    <source>
        <dbReference type="SAM" id="SignalP"/>
    </source>
</evidence>
<dbReference type="InterPro" id="IPR039157">
    <property type="entry name" value="RBM18_RRM"/>
</dbReference>
<dbReference type="InterPro" id="IPR000504">
    <property type="entry name" value="RRM_dom"/>
</dbReference>
<keyword evidence="5" id="KW-0732">Signal</keyword>
<dbReference type="SUPFAM" id="SSF54928">
    <property type="entry name" value="RNA-binding domain, RBD"/>
    <property type="match status" value="1"/>
</dbReference>
<proteinExistence type="predicted"/>
<keyword evidence="2 4" id="KW-0694">RNA-binding</keyword>
<evidence type="ECO:0000259" key="6">
    <source>
        <dbReference type="PROSITE" id="PS50102"/>
    </source>
</evidence>
<organism evidence="7 8">
    <name type="scientific">Dendrobium chrysotoxum</name>
    <name type="common">Orchid</name>
    <dbReference type="NCBI Taxonomy" id="161865"/>
    <lineage>
        <taxon>Eukaryota</taxon>
        <taxon>Viridiplantae</taxon>
        <taxon>Streptophyta</taxon>
        <taxon>Embryophyta</taxon>
        <taxon>Tracheophyta</taxon>
        <taxon>Spermatophyta</taxon>
        <taxon>Magnoliopsida</taxon>
        <taxon>Liliopsida</taxon>
        <taxon>Asparagales</taxon>
        <taxon>Orchidaceae</taxon>
        <taxon>Epidendroideae</taxon>
        <taxon>Malaxideae</taxon>
        <taxon>Dendrobiinae</taxon>
        <taxon>Dendrobium</taxon>
    </lineage>
</organism>
<dbReference type="Gene3D" id="3.30.70.330">
    <property type="match status" value="1"/>
</dbReference>
<evidence type="ECO:0000313" key="8">
    <source>
        <dbReference type="Proteomes" id="UP000775213"/>
    </source>
</evidence>
<dbReference type="EMBL" id="JAGFBR010000019">
    <property type="protein sequence ID" value="KAH0448862.1"/>
    <property type="molecule type" value="Genomic_DNA"/>
</dbReference>
<dbReference type="SMART" id="SM00360">
    <property type="entry name" value="RRM"/>
    <property type="match status" value="1"/>
</dbReference>
<evidence type="ECO:0000256" key="2">
    <source>
        <dbReference type="ARBA" id="ARBA00022884"/>
    </source>
</evidence>
<keyword evidence="8" id="KW-1185">Reference proteome</keyword>
<evidence type="ECO:0000256" key="3">
    <source>
        <dbReference type="ARBA" id="ARBA00030780"/>
    </source>
</evidence>
<comment type="caution">
    <text evidence="7">The sequence shown here is derived from an EMBL/GenBank/DDBJ whole genome shotgun (WGS) entry which is preliminary data.</text>
</comment>
<feature type="domain" description="RRM" evidence="6">
    <location>
        <begin position="38"/>
        <end position="119"/>
    </location>
</feature>
<feature type="signal peptide" evidence="5">
    <location>
        <begin position="1"/>
        <end position="30"/>
    </location>
</feature>
<dbReference type="PROSITE" id="PS50102">
    <property type="entry name" value="RRM"/>
    <property type="match status" value="1"/>
</dbReference>
<dbReference type="AlphaFoldDB" id="A0AAV7FZN3"/>
<dbReference type="InterPro" id="IPR035979">
    <property type="entry name" value="RBD_domain_sf"/>
</dbReference>
<sequence>MLLYSTLFFIFHSKSCYLVVLALILRDTESMVDDTSESRLYVGNLDQRITEANVIKMFSPFGKIISEDFLWHTRGPKKGEPRGYAFIQYSSKEEAQLAKTEMNGRLAYGRPLVVRYASEKYLMDAKDPAKTTFDLKKPCSSSGGGTAQMSRSAKIAAIKNKLKALEQEGCSFKKSKRTENIYASSEDGKEEE</sequence>
<dbReference type="InterPro" id="IPR012677">
    <property type="entry name" value="Nucleotide-bd_a/b_plait_sf"/>
</dbReference>
<dbReference type="GO" id="GO:0003723">
    <property type="term" value="F:RNA binding"/>
    <property type="evidence" value="ECO:0007669"/>
    <property type="project" value="UniProtKB-UniRule"/>
</dbReference>
<reference evidence="7 8" key="1">
    <citation type="journal article" date="2021" name="Hortic Res">
        <title>Chromosome-scale assembly of the Dendrobium chrysotoxum genome enhances the understanding of orchid evolution.</title>
        <authorList>
            <person name="Zhang Y."/>
            <person name="Zhang G.Q."/>
            <person name="Zhang D."/>
            <person name="Liu X.D."/>
            <person name="Xu X.Y."/>
            <person name="Sun W.H."/>
            <person name="Yu X."/>
            <person name="Zhu X."/>
            <person name="Wang Z.W."/>
            <person name="Zhao X."/>
            <person name="Zhong W.Y."/>
            <person name="Chen H."/>
            <person name="Yin W.L."/>
            <person name="Huang T."/>
            <person name="Niu S.C."/>
            <person name="Liu Z.J."/>
        </authorList>
    </citation>
    <scope>NUCLEOTIDE SEQUENCE [LARGE SCALE GENOMIC DNA]</scope>
    <source>
        <strain evidence="7">Lindl</strain>
    </source>
</reference>
<dbReference type="PANTHER" id="PTHR21245">
    <property type="entry name" value="HETEROGENEOUS NUCLEAR RIBONUCLEOPROTEIN"/>
    <property type="match status" value="1"/>
</dbReference>
<gene>
    <name evidence="7" type="ORF">IEQ34_022662</name>
</gene>
<protein>
    <recommendedName>
        <fullName evidence="1">Probable RNA-binding protein 18</fullName>
    </recommendedName>
    <alternativeName>
        <fullName evidence="3">RNA-binding motif protein 18</fullName>
    </alternativeName>
</protein>
<dbReference type="Proteomes" id="UP000775213">
    <property type="component" value="Unassembled WGS sequence"/>
</dbReference>
<evidence type="ECO:0000256" key="1">
    <source>
        <dbReference type="ARBA" id="ARBA00021141"/>
    </source>
</evidence>
<feature type="chain" id="PRO_5043507533" description="Probable RNA-binding protein 18" evidence="5">
    <location>
        <begin position="31"/>
        <end position="192"/>
    </location>
</feature>
<accession>A0AAV7FZN3</accession>
<name>A0AAV7FZN3_DENCH</name>
<evidence type="ECO:0000313" key="7">
    <source>
        <dbReference type="EMBL" id="KAH0448862.1"/>
    </source>
</evidence>
<dbReference type="CDD" id="cd12355">
    <property type="entry name" value="RRM_RBM18"/>
    <property type="match status" value="1"/>
</dbReference>
<dbReference type="Pfam" id="PF00076">
    <property type="entry name" value="RRM_1"/>
    <property type="match status" value="1"/>
</dbReference>
<evidence type="ECO:0000256" key="4">
    <source>
        <dbReference type="PROSITE-ProRule" id="PRU00176"/>
    </source>
</evidence>